<dbReference type="RefSeq" id="WP_165613019.1">
    <property type="nucleotide sequence ID" value="NZ_FRAG01000006.1"/>
</dbReference>
<name>A0A1M6LFS2_PARC5</name>
<proteinExistence type="predicted"/>
<reference evidence="1 2" key="1">
    <citation type="submission" date="2016-11" db="EMBL/GenBank/DDBJ databases">
        <authorList>
            <person name="Jaros S."/>
            <person name="Januszkiewicz K."/>
            <person name="Wedrychowicz H."/>
        </authorList>
    </citation>
    <scope>NUCLEOTIDE SEQUENCE [LARGE SCALE GENOMIC DNA]</scope>
    <source>
        <strain evidence="1 2">DSM 15212</strain>
    </source>
</reference>
<evidence type="ECO:0000313" key="1">
    <source>
        <dbReference type="EMBL" id="SHJ69915.1"/>
    </source>
</evidence>
<gene>
    <name evidence="1" type="ORF">SAMN02745912_00769</name>
</gene>
<sequence length="55" mass="6717">MIDNGDELRELVLLVEKFIEIADELKRNGRIDEEQYAYITKNKIEFLREKRQNFE</sequence>
<organism evidence="1 2">
    <name type="scientific">Paramaledivibacter caminithermalis (strain DSM 15212 / CIP 107654 / DViRD3)</name>
    <name type="common">Clostridium caminithermale</name>
    <dbReference type="NCBI Taxonomy" id="1121301"/>
    <lineage>
        <taxon>Bacteria</taxon>
        <taxon>Bacillati</taxon>
        <taxon>Bacillota</taxon>
        <taxon>Clostridia</taxon>
        <taxon>Peptostreptococcales</taxon>
        <taxon>Caminicellaceae</taxon>
        <taxon>Paramaledivibacter</taxon>
    </lineage>
</organism>
<accession>A0A1M6LFS2</accession>
<protein>
    <submittedName>
        <fullName evidence="1">Uncharacterized protein</fullName>
    </submittedName>
</protein>
<dbReference type="Proteomes" id="UP000184465">
    <property type="component" value="Unassembled WGS sequence"/>
</dbReference>
<evidence type="ECO:0000313" key="2">
    <source>
        <dbReference type="Proteomes" id="UP000184465"/>
    </source>
</evidence>
<dbReference type="AlphaFoldDB" id="A0A1M6LFS2"/>
<keyword evidence="2" id="KW-1185">Reference proteome</keyword>
<dbReference type="EMBL" id="FRAG01000006">
    <property type="protein sequence ID" value="SHJ69915.1"/>
    <property type="molecule type" value="Genomic_DNA"/>
</dbReference>